<dbReference type="AlphaFoldDB" id="A0A0G0FA92"/>
<gene>
    <name evidence="2" type="ORF">US19_C0004G0018</name>
</gene>
<accession>A0A0G0FA92</accession>
<keyword evidence="1" id="KW-0812">Transmembrane</keyword>
<evidence type="ECO:0000313" key="2">
    <source>
        <dbReference type="EMBL" id="KKQ10470.1"/>
    </source>
</evidence>
<dbReference type="InterPro" id="IPR043713">
    <property type="entry name" value="DUF5654"/>
</dbReference>
<keyword evidence="1" id="KW-1133">Transmembrane helix</keyword>
<evidence type="ECO:0000313" key="3">
    <source>
        <dbReference type="Proteomes" id="UP000034492"/>
    </source>
</evidence>
<keyword evidence="1" id="KW-0472">Membrane</keyword>
<comment type="caution">
    <text evidence="2">The sequence shown here is derived from an EMBL/GenBank/DDBJ whole genome shotgun (WGS) entry which is preliminary data.</text>
</comment>
<proteinExistence type="predicted"/>
<sequence>MARIIKQKEKNQEKRFHTELLEQLVAALAWNETIQGFVKEFIEPRIPGSGLLSKLIYALLVTLLAVLITYQLSRLSARFQQSKH</sequence>
<name>A0A0G0FA92_9BACT</name>
<feature type="transmembrane region" description="Helical" evidence="1">
    <location>
        <begin position="55"/>
        <end position="73"/>
    </location>
</feature>
<dbReference type="Proteomes" id="UP000034492">
    <property type="component" value="Unassembled WGS sequence"/>
</dbReference>
<protein>
    <submittedName>
        <fullName evidence="2">Uncharacterized protein</fullName>
    </submittedName>
</protein>
<dbReference type="EMBL" id="LBSA01000004">
    <property type="protein sequence ID" value="KKQ10470.1"/>
    <property type="molecule type" value="Genomic_DNA"/>
</dbReference>
<dbReference type="Pfam" id="PF18898">
    <property type="entry name" value="DUF5654"/>
    <property type="match status" value="1"/>
</dbReference>
<organism evidence="2 3">
    <name type="scientific">Candidatus Daviesbacteria bacterium GW2011_GWB1_36_5</name>
    <dbReference type="NCBI Taxonomy" id="1618426"/>
    <lineage>
        <taxon>Bacteria</taxon>
        <taxon>Candidatus Daviesiibacteriota</taxon>
    </lineage>
</organism>
<reference evidence="2 3" key="1">
    <citation type="journal article" date="2015" name="Nature">
        <title>rRNA introns, odd ribosomes, and small enigmatic genomes across a large radiation of phyla.</title>
        <authorList>
            <person name="Brown C.T."/>
            <person name="Hug L.A."/>
            <person name="Thomas B.C."/>
            <person name="Sharon I."/>
            <person name="Castelle C.J."/>
            <person name="Singh A."/>
            <person name="Wilkins M.J."/>
            <person name="Williams K.H."/>
            <person name="Banfield J.F."/>
        </authorList>
    </citation>
    <scope>NUCLEOTIDE SEQUENCE [LARGE SCALE GENOMIC DNA]</scope>
</reference>
<evidence type="ECO:0000256" key="1">
    <source>
        <dbReference type="SAM" id="Phobius"/>
    </source>
</evidence>